<keyword evidence="12" id="KW-1185">Reference proteome</keyword>
<dbReference type="NCBIfam" id="TIGR00634">
    <property type="entry name" value="recN"/>
    <property type="match status" value="1"/>
</dbReference>
<evidence type="ECO:0000313" key="11">
    <source>
        <dbReference type="EMBL" id="KAA1372522.1"/>
    </source>
</evidence>
<accession>A0A641AHF2</accession>
<dbReference type="EMBL" id="SDPP02000007">
    <property type="protein sequence ID" value="KAA1372522.1"/>
    <property type="molecule type" value="Genomic_DNA"/>
</dbReference>
<dbReference type="SUPFAM" id="SSF52540">
    <property type="entry name" value="P-loop containing nucleoside triphosphate hydrolases"/>
    <property type="match status" value="2"/>
</dbReference>
<feature type="domain" description="RecF/RecN/SMC N-terminal" evidence="10">
    <location>
        <begin position="21"/>
        <end position="523"/>
    </location>
</feature>
<evidence type="ECO:0000256" key="7">
    <source>
        <dbReference type="ARBA" id="ARBA00023204"/>
    </source>
</evidence>
<proteinExistence type="inferred from homology"/>
<dbReference type="FunFam" id="3.40.50.300:FF:000356">
    <property type="entry name" value="DNA repair protein RecN"/>
    <property type="match status" value="1"/>
</dbReference>
<dbReference type="RefSeq" id="WP_129185840.1">
    <property type="nucleotide sequence ID" value="NZ_JAGIOG010000001.1"/>
</dbReference>
<keyword evidence="7 9" id="KW-0234">DNA repair</keyword>
<sequence length="569" mass="60029">MADPRTIWQQLTLRDLGVIDSAELELSEGFTVITGETGAGKTMVVTALGLLRGDRADPGLVRRGAAQARIEASIGVPRGASAASAVEEAGGRIDDDVVILGRILSAQGRSRAVAGGATVPAALLTEVTDELVAVHGQSDQHRLLRAAEQRAALDRFAGEPFAAAFAAYAPVHARWRAVERTLDELRTHAQERARELDVLRFGLDEVEAVDPQPGEDESLKAEEGVLAHAESLARAADLAHRVLVGDADLTAARTQIAEASAHLQDVAGHDPTLDALTERVLEVGILVDEVGADLGAYSGGIELDPERLATLQDRRASLAALQRKYGPTLDDVLAWAEKGAARLGELGSDDDTVAALVAEQDELVPEVRRLAGEMSRLRAEAAGRLAELVDLELAQLSMPSAHLEVSVTTHADAVPGPHGLDDVELLFAANSGAGMRPLHKGASGGELSRLMLALEVVLADRTTVPTLVFDEVDAGIGGKAAVEVGRRLSRLAQHAQVIAVTHLPQVAAFADHHFVVSKDDDGTVTSSSVTEVEESGRVDELARMLAGQEESAAAQAHARELLELARDRS</sequence>
<comment type="similarity">
    <text evidence="2 9">Belongs to the RecN family.</text>
</comment>
<dbReference type="GO" id="GO:0006310">
    <property type="term" value="P:DNA recombination"/>
    <property type="evidence" value="ECO:0007669"/>
    <property type="project" value="InterPro"/>
</dbReference>
<dbReference type="PIRSF" id="PIRSF003128">
    <property type="entry name" value="RecN"/>
    <property type="match status" value="1"/>
</dbReference>
<dbReference type="CDD" id="cd03241">
    <property type="entry name" value="ABC_RecN"/>
    <property type="match status" value="1"/>
</dbReference>
<name>A0A641AHF2_9ACTN</name>
<keyword evidence="4" id="KW-0547">Nucleotide-binding</keyword>
<dbReference type="GO" id="GO:0006281">
    <property type="term" value="P:DNA repair"/>
    <property type="evidence" value="ECO:0007669"/>
    <property type="project" value="UniProtKB-KW"/>
</dbReference>
<comment type="caution">
    <text evidence="11">The sequence shown here is derived from an EMBL/GenBank/DDBJ whole genome shotgun (WGS) entry which is preliminary data.</text>
</comment>
<evidence type="ECO:0000256" key="8">
    <source>
        <dbReference type="ARBA" id="ARBA00033408"/>
    </source>
</evidence>
<organism evidence="11 12">
    <name type="scientific">Aeromicrobium fastidiosum</name>
    <dbReference type="NCBI Taxonomy" id="52699"/>
    <lineage>
        <taxon>Bacteria</taxon>
        <taxon>Bacillati</taxon>
        <taxon>Actinomycetota</taxon>
        <taxon>Actinomycetes</taxon>
        <taxon>Propionibacteriales</taxon>
        <taxon>Nocardioidaceae</taxon>
        <taxon>Aeromicrobium</taxon>
    </lineage>
</organism>
<reference evidence="11" key="1">
    <citation type="submission" date="2019-09" db="EMBL/GenBank/DDBJ databases">
        <authorList>
            <person name="Li J."/>
        </authorList>
    </citation>
    <scope>NUCLEOTIDE SEQUENCE [LARGE SCALE GENOMIC DNA]</scope>
    <source>
        <strain evidence="11">NRBC 14897</strain>
    </source>
</reference>
<dbReference type="FunFam" id="3.40.50.300:FF:000319">
    <property type="entry name" value="DNA repair protein RecN"/>
    <property type="match status" value="1"/>
</dbReference>
<dbReference type="GO" id="GO:0005524">
    <property type="term" value="F:ATP binding"/>
    <property type="evidence" value="ECO:0007669"/>
    <property type="project" value="UniProtKB-KW"/>
</dbReference>
<dbReference type="OrthoDB" id="9806954at2"/>
<dbReference type="InterPro" id="IPR003395">
    <property type="entry name" value="RecF/RecN/SMC_N"/>
</dbReference>
<evidence type="ECO:0000256" key="2">
    <source>
        <dbReference type="ARBA" id="ARBA00009441"/>
    </source>
</evidence>
<evidence type="ECO:0000256" key="9">
    <source>
        <dbReference type="PIRNR" id="PIRNR003128"/>
    </source>
</evidence>
<dbReference type="Proteomes" id="UP001515100">
    <property type="component" value="Unassembled WGS sequence"/>
</dbReference>
<dbReference type="GO" id="GO:0009432">
    <property type="term" value="P:SOS response"/>
    <property type="evidence" value="ECO:0007669"/>
    <property type="project" value="TreeGrafter"/>
</dbReference>
<dbReference type="InterPro" id="IPR027417">
    <property type="entry name" value="P-loop_NTPase"/>
</dbReference>
<dbReference type="Gene3D" id="3.40.50.300">
    <property type="entry name" value="P-loop containing nucleotide triphosphate hydrolases"/>
    <property type="match status" value="2"/>
</dbReference>
<dbReference type="GO" id="GO:0043590">
    <property type="term" value="C:bacterial nucleoid"/>
    <property type="evidence" value="ECO:0007669"/>
    <property type="project" value="TreeGrafter"/>
</dbReference>
<evidence type="ECO:0000256" key="5">
    <source>
        <dbReference type="ARBA" id="ARBA00022763"/>
    </source>
</evidence>
<dbReference type="PANTHER" id="PTHR11059:SF0">
    <property type="entry name" value="DNA REPAIR PROTEIN RECN"/>
    <property type="match status" value="1"/>
</dbReference>
<evidence type="ECO:0000256" key="6">
    <source>
        <dbReference type="ARBA" id="ARBA00022840"/>
    </source>
</evidence>
<evidence type="ECO:0000259" key="10">
    <source>
        <dbReference type="Pfam" id="PF02463"/>
    </source>
</evidence>
<gene>
    <name evidence="11" type="primary">recN</name>
    <name evidence="11" type="ORF">ESP62_019185</name>
</gene>
<dbReference type="Pfam" id="PF02463">
    <property type="entry name" value="SMC_N"/>
    <property type="match status" value="1"/>
</dbReference>
<evidence type="ECO:0000256" key="3">
    <source>
        <dbReference type="ARBA" id="ARBA00021315"/>
    </source>
</evidence>
<evidence type="ECO:0000313" key="12">
    <source>
        <dbReference type="Proteomes" id="UP001515100"/>
    </source>
</evidence>
<comment type="function">
    <text evidence="1 9">May be involved in recombinational repair of damaged DNA.</text>
</comment>
<protein>
    <recommendedName>
        <fullName evidence="3 9">DNA repair protein RecN</fullName>
    </recommendedName>
    <alternativeName>
        <fullName evidence="8 9">Recombination protein N</fullName>
    </alternativeName>
</protein>
<keyword evidence="6" id="KW-0067">ATP-binding</keyword>
<evidence type="ECO:0000256" key="1">
    <source>
        <dbReference type="ARBA" id="ARBA00003618"/>
    </source>
</evidence>
<dbReference type="AlphaFoldDB" id="A0A641AHF2"/>
<evidence type="ECO:0000256" key="4">
    <source>
        <dbReference type="ARBA" id="ARBA00022741"/>
    </source>
</evidence>
<dbReference type="InterPro" id="IPR004604">
    <property type="entry name" value="DNA_recomb/repair_RecN"/>
</dbReference>
<dbReference type="PANTHER" id="PTHR11059">
    <property type="entry name" value="DNA REPAIR PROTEIN RECN"/>
    <property type="match status" value="1"/>
</dbReference>
<keyword evidence="5 9" id="KW-0227">DNA damage</keyword>